<organism evidence="1 2">
    <name type="scientific">Neopusillimonas maritima</name>
    <dbReference type="NCBI Taxonomy" id="2026239"/>
    <lineage>
        <taxon>Bacteria</taxon>
        <taxon>Pseudomonadati</taxon>
        <taxon>Pseudomonadota</taxon>
        <taxon>Betaproteobacteria</taxon>
        <taxon>Burkholderiales</taxon>
        <taxon>Alcaligenaceae</taxon>
        <taxon>Neopusillimonas</taxon>
    </lineage>
</organism>
<protein>
    <submittedName>
        <fullName evidence="1">Uncharacterized protein</fullName>
    </submittedName>
</protein>
<accession>A0A3A1YPY3</accession>
<proteinExistence type="predicted"/>
<dbReference type="RefSeq" id="WP_119516875.1">
    <property type="nucleotide sequence ID" value="NZ_NQYH01000015.1"/>
</dbReference>
<dbReference type="AlphaFoldDB" id="A0A3A1YPY3"/>
<comment type="caution">
    <text evidence="1">The sequence shown here is derived from an EMBL/GenBank/DDBJ whole genome shotgun (WGS) entry which is preliminary data.</text>
</comment>
<sequence length="65" mass="7685">MNRFQLLNLRMYHQRRRTAHWLLDATDDVFDQGMSEGGRRVLRYQGDHHADLLKADEDDDAPDSD</sequence>
<reference evidence="1 2" key="1">
    <citation type="submission" date="2017-08" db="EMBL/GenBank/DDBJ databases">
        <title>Pusillimonas indicus sp. nov., a member of the family Alcaligenaceae isolated from surface seawater.</title>
        <authorList>
            <person name="Li J."/>
        </authorList>
    </citation>
    <scope>NUCLEOTIDE SEQUENCE [LARGE SCALE GENOMIC DNA]</scope>
    <source>
        <strain evidence="1 2">L52-1-41</strain>
    </source>
</reference>
<evidence type="ECO:0000313" key="1">
    <source>
        <dbReference type="EMBL" id="RIY39556.1"/>
    </source>
</evidence>
<dbReference type="Proteomes" id="UP000266206">
    <property type="component" value="Unassembled WGS sequence"/>
</dbReference>
<dbReference type="EMBL" id="NQYH01000015">
    <property type="protein sequence ID" value="RIY39556.1"/>
    <property type="molecule type" value="Genomic_DNA"/>
</dbReference>
<name>A0A3A1YPY3_9BURK</name>
<gene>
    <name evidence="1" type="ORF">CJP73_14130</name>
</gene>
<evidence type="ECO:0000313" key="2">
    <source>
        <dbReference type="Proteomes" id="UP000266206"/>
    </source>
</evidence>